<dbReference type="STRING" id="570521.SAMN04488508_11071"/>
<evidence type="ECO:0000313" key="2">
    <source>
        <dbReference type="Proteomes" id="UP000184432"/>
    </source>
</evidence>
<protein>
    <submittedName>
        <fullName evidence="1">Uncharacterized protein</fullName>
    </submittedName>
</protein>
<reference evidence="2" key="1">
    <citation type="submission" date="2016-11" db="EMBL/GenBank/DDBJ databases">
        <authorList>
            <person name="Varghese N."/>
            <person name="Submissions S."/>
        </authorList>
    </citation>
    <scope>NUCLEOTIDE SEQUENCE [LARGE SCALE GENOMIC DNA]</scope>
    <source>
        <strain evidence="2">DSM 22623</strain>
    </source>
</reference>
<dbReference type="AlphaFoldDB" id="A0A1M6K4M4"/>
<dbReference type="OrthoDB" id="1158806at2"/>
<gene>
    <name evidence="1" type="ORF">SAMN04488508_11071</name>
</gene>
<organism evidence="1 2">
    <name type="scientific">Aquimarina spongiae</name>
    <dbReference type="NCBI Taxonomy" id="570521"/>
    <lineage>
        <taxon>Bacteria</taxon>
        <taxon>Pseudomonadati</taxon>
        <taxon>Bacteroidota</taxon>
        <taxon>Flavobacteriia</taxon>
        <taxon>Flavobacteriales</taxon>
        <taxon>Flavobacteriaceae</taxon>
        <taxon>Aquimarina</taxon>
    </lineage>
</organism>
<dbReference type="EMBL" id="FQYP01000010">
    <property type="protein sequence ID" value="SHJ53865.1"/>
    <property type="molecule type" value="Genomic_DNA"/>
</dbReference>
<sequence>MENAITQQEEKSTIKYFKDCRNNWCKEDVLKLARHFHKWDKLTGQHHRVDHFILSKEAIKRLNKIKANQLIKNIKICLALQDDNVEEVTFCPFLMINDKEDLVFEFIPIVKVGLTAEYVPETFKKMIGDNWNEIDMHLIDDLFHCNDVNTRVRVLHYSIGNEDETDQKIMRYINEILGNITGITLYPGVDMNKFSKRDMISFTPTLGFNAKGIKENHMGLKGVVETMSGPDETLVEYLTPCPPTCT</sequence>
<name>A0A1M6K4M4_9FLAO</name>
<evidence type="ECO:0000313" key="1">
    <source>
        <dbReference type="EMBL" id="SHJ53865.1"/>
    </source>
</evidence>
<accession>A0A1M6K4M4</accession>
<keyword evidence="2" id="KW-1185">Reference proteome</keyword>
<proteinExistence type="predicted"/>
<dbReference type="Proteomes" id="UP000184432">
    <property type="component" value="Unassembled WGS sequence"/>
</dbReference>
<dbReference type="RefSeq" id="WP_073320490.1">
    <property type="nucleotide sequence ID" value="NZ_FQYP01000010.1"/>
</dbReference>